<dbReference type="PROSITE" id="PS50010">
    <property type="entry name" value="DH_2"/>
    <property type="match status" value="2"/>
</dbReference>
<dbReference type="Gene3D" id="2.30.30.40">
    <property type="entry name" value="SH3 Domains"/>
    <property type="match status" value="1"/>
</dbReference>
<feature type="region of interest" description="Disordered" evidence="3">
    <location>
        <begin position="57"/>
        <end position="78"/>
    </location>
</feature>
<dbReference type="SUPFAM" id="SSF50729">
    <property type="entry name" value="PH domain-like"/>
    <property type="match status" value="1"/>
</dbReference>
<evidence type="ECO:0000256" key="1">
    <source>
        <dbReference type="ARBA" id="ARBA00022443"/>
    </source>
</evidence>
<dbReference type="Gene3D" id="1.20.900.10">
    <property type="entry name" value="Dbl homology (DH) domain"/>
    <property type="match status" value="2"/>
</dbReference>
<evidence type="ECO:0000259" key="4">
    <source>
        <dbReference type="PROSITE" id="PS50002"/>
    </source>
</evidence>
<comment type="caution">
    <text evidence="6">The sequence shown here is derived from an EMBL/GenBank/DDBJ whole genome shotgun (WGS) entry which is preliminary data.</text>
</comment>
<dbReference type="InterPro" id="IPR047271">
    <property type="entry name" value="Ephexin-like"/>
</dbReference>
<keyword evidence="1 2" id="KW-0728">SH3 domain</keyword>
<dbReference type="InterPro" id="IPR000219">
    <property type="entry name" value="DH_dom"/>
</dbReference>
<dbReference type="SMART" id="SM00233">
    <property type="entry name" value="PH"/>
    <property type="match status" value="1"/>
</dbReference>
<evidence type="ECO:0000313" key="6">
    <source>
        <dbReference type="EMBL" id="KAA0190271.1"/>
    </source>
</evidence>
<dbReference type="AlphaFoldDB" id="A0A8E0VF78"/>
<sequence>MTRSKISVFIFQPFRLCFISRLGARQALAKVSPGEHPTGSNSLEFDDSLFEAIDSDELESPIPGGSKHERPDKPDEWDTQELAGAAGGLWKRAASLRASSRSADSESRKSPPIVDNRTRIRYPDGSKSPERSGSLNQPSSPTRPYYHTCSTVETKSFAKEIAGTGPNRAMWCNMPQVISAGISVGLSPLEKKLQEALFEIITSEASYYRSLNVLIEVFYKAPCMQPGTVGAVVSHTQKHHLFSNVLEISLTSETETPAFSEAVKNLQRFPEVGCLDMNSFLLLPLQRVTRLRLLVATVLNYAPKSTVVYQTGLLALAALEKVLATCEAKKSYMEQKERLVDLCTRLDYKIDTKSVAIDSRRLIKEGELRLITVQRLAGSAFHRKFSSIMRQKVVNASLFLFNDLLLIAKKRSNQRFMVDEHCPLSWIKIEVDPSPADSSIIKYYPAGTLGMNTSTGAAPSQQSGIIAGHGTTGYITGESKSPNQLNGHGEDMHSRMELLQRAASIPTDTNELSLFPFRLIIESPNHPRSVYNLQAKTLSERERWIDALSPKRYGIAEDLVYKVWDCPQVLATRSHSTNEGDELELKEGDQASILVSLNDVRDQGWYKGMISDGRVGWFPSANCVEVQDALMKRENMRNFMLLEEARAAYRVRKAREQFNEFPRLKDMARSKSASNKYQDQ</sequence>
<reference evidence="6" key="1">
    <citation type="submission" date="2019-05" db="EMBL/GenBank/DDBJ databases">
        <title>Annotation for the trematode Fasciolopsis buski.</title>
        <authorList>
            <person name="Choi Y.-J."/>
        </authorList>
    </citation>
    <scope>NUCLEOTIDE SEQUENCE</scope>
    <source>
        <strain evidence="6">HT</strain>
        <tissue evidence="6">Whole worm</tissue>
    </source>
</reference>
<dbReference type="InterPro" id="IPR011993">
    <property type="entry name" value="PH-like_dom_sf"/>
</dbReference>
<dbReference type="Proteomes" id="UP000728185">
    <property type="component" value="Unassembled WGS sequence"/>
</dbReference>
<dbReference type="Pfam" id="PF00018">
    <property type="entry name" value="SH3_1"/>
    <property type="match status" value="1"/>
</dbReference>
<dbReference type="GO" id="GO:0005085">
    <property type="term" value="F:guanyl-nucleotide exchange factor activity"/>
    <property type="evidence" value="ECO:0007669"/>
    <property type="project" value="InterPro"/>
</dbReference>
<dbReference type="SMART" id="SM00325">
    <property type="entry name" value="RhoGEF"/>
    <property type="match status" value="1"/>
</dbReference>
<accession>A0A8E0VF78</accession>
<dbReference type="Gene3D" id="2.30.29.30">
    <property type="entry name" value="Pleckstrin-homology domain (PH domain)/Phosphotyrosine-binding domain (PTB)"/>
    <property type="match status" value="1"/>
</dbReference>
<feature type="region of interest" description="Disordered" evidence="3">
    <location>
        <begin position="97"/>
        <end position="145"/>
    </location>
</feature>
<dbReference type="SUPFAM" id="SSF48065">
    <property type="entry name" value="DBL homology domain (DH-domain)"/>
    <property type="match status" value="1"/>
</dbReference>
<dbReference type="PROSITE" id="PS50002">
    <property type="entry name" value="SH3"/>
    <property type="match status" value="1"/>
</dbReference>
<dbReference type="InterPro" id="IPR036028">
    <property type="entry name" value="SH3-like_dom_sf"/>
</dbReference>
<dbReference type="InterPro" id="IPR035899">
    <property type="entry name" value="DBL_dom_sf"/>
</dbReference>
<feature type="compositionally biased region" description="Polar residues" evidence="3">
    <location>
        <begin position="131"/>
        <end position="145"/>
    </location>
</feature>
<feature type="domain" description="SH3" evidence="4">
    <location>
        <begin position="564"/>
        <end position="628"/>
    </location>
</feature>
<gene>
    <name evidence="6" type="ORF">FBUS_03274</name>
</gene>
<feature type="domain" description="DH" evidence="5">
    <location>
        <begin position="255"/>
        <end position="329"/>
    </location>
</feature>
<evidence type="ECO:0000256" key="2">
    <source>
        <dbReference type="PROSITE-ProRule" id="PRU00192"/>
    </source>
</evidence>
<evidence type="ECO:0000313" key="7">
    <source>
        <dbReference type="Proteomes" id="UP000728185"/>
    </source>
</evidence>
<dbReference type="Pfam" id="PF00621">
    <property type="entry name" value="RhoGEF"/>
    <property type="match status" value="1"/>
</dbReference>
<proteinExistence type="predicted"/>
<feature type="compositionally biased region" description="Basic and acidic residues" evidence="3">
    <location>
        <begin position="116"/>
        <end position="130"/>
    </location>
</feature>
<feature type="compositionally biased region" description="Basic and acidic residues" evidence="3">
    <location>
        <begin position="66"/>
        <end position="76"/>
    </location>
</feature>
<dbReference type="OrthoDB" id="27593at2759"/>
<organism evidence="6 7">
    <name type="scientific">Fasciolopsis buskii</name>
    <dbReference type="NCBI Taxonomy" id="27845"/>
    <lineage>
        <taxon>Eukaryota</taxon>
        <taxon>Metazoa</taxon>
        <taxon>Spiralia</taxon>
        <taxon>Lophotrochozoa</taxon>
        <taxon>Platyhelminthes</taxon>
        <taxon>Trematoda</taxon>
        <taxon>Digenea</taxon>
        <taxon>Plagiorchiida</taxon>
        <taxon>Echinostomata</taxon>
        <taxon>Echinostomatoidea</taxon>
        <taxon>Fasciolidae</taxon>
        <taxon>Fasciolopsis</taxon>
    </lineage>
</organism>
<dbReference type="InterPro" id="IPR001452">
    <property type="entry name" value="SH3_domain"/>
</dbReference>
<evidence type="ECO:0000259" key="5">
    <source>
        <dbReference type="PROSITE" id="PS50010"/>
    </source>
</evidence>
<keyword evidence="7" id="KW-1185">Reference proteome</keyword>
<dbReference type="SUPFAM" id="SSF50044">
    <property type="entry name" value="SH3-domain"/>
    <property type="match status" value="1"/>
</dbReference>
<dbReference type="SMART" id="SM00326">
    <property type="entry name" value="SH3"/>
    <property type="match status" value="1"/>
</dbReference>
<dbReference type="PANTHER" id="PTHR12845">
    <property type="entry name" value="GUANINE NUCLEOTIDE EXCHANGE FACTOR"/>
    <property type="match status" value="1"/>
</dbReference>
<evidence type="ECO:0000256" key="3">
    <source>
        <dbReference type="SAM" id="MobiDB-lite"/>
    </source>
</evidence>
<protein>
    <submittedName>
        <fullName evidence="6">Rho guanine nucleotide exchange factor 16</fullName>
    </submittedName>
</protein>
<dbReference type="PANTHER" id="PTHR12845:SF5">
    <property type="entry name" value="EPHEXIN, ISOFORM D"/>
    <property type="match status" value="1"/>
</dbReference>
<dbReference type="EMBL" id="LUCM01007232">
    <property type="protein sequence ID" value="KAA0190271.1"/>
    <property type="molecule type" value="Genomic_DNA"/>
</dbReference>
<dbReference type="InterPro" id="IPR001849">
    <property type="entry name" value="PH_domain"/>
</dbReference>
<name>A0A8E0VF78_9TREM</name>
<feature type="domain" description="DH" evidence="5">
    <location>
        <begin position="192"/>
        <end position="248"/>
    </location>
</feature>